<evidence type="ECO:0000313" key="2">
    <source>
        <dbReference type="Proteomes" id="UP001234178"/>
    </source>
</evidence>
<proteinExistence type="predicted"/>
<protein>
    <submittedName>
        <fullName evidence="1">Uncharacterized protein</fullName>
    </submittedName>
</protein>
<accession>A0ABQ9Z866</accession>
<keyword evidence="2" id="KW-1185">Reference proteome</keyword>
<evidence type="ECO:0000313" key="1">
    <source>
        <dbReference type="EMBL" id="KAK4009090.1"/>
    </source>
</evidence>
<gene>
    <name evidence="1" type="ORF">OUZ56_014227</name>
</gene>
<comment type="caution">
    <text evidence="1">The sequence shown here is derived from an EMBL/GenBank/DDBJ whole genome shotgun (WGS) entry which is preliminary data.</text>
</comment>
<sequence>MESNLGRNRAETTTNCAEFKRKKNKESTCTEYMSNPLHDQVARAITPVQGNNNNLLKEDEEKLPIGSFLRYGSFACPCEANV</sequence>
<name>A0ABQ9Z866_9CRUS</name>
<organism evidence="1 2">
    <name type="scientific">Daphnia magna</name>
    <dbReference type="NCBI Taxonomy" id="35525"/>
    <lineage>
        <taxon>Eukaryota</taxon>
        <taxon>Metazoa</taxon>
        <taxon>Ecdysozoa</taxon>
        <taxon>Arthropoda</taxon>
        <taxon>Crustacea</taxon>
        <taxon>Branchiopoda</taxon>
        <taxon>Diplostraca</taxon>
        <taxon>Cladocera</taxon>
        <taxon>Anomopoda</taxon>
        <taxon>Daphniidae</taxon>
        <taxon>Daphnia</taxon>
    </lineage>
</organism>
<reference evidence="1 2" key="1">
    <citation type="journal article" date="2023" name="Nucleic Acids Res.">
        <title>The hologenome of Daphnia magna reveals possible DNA methylation and microbiome-mediated evolution of the host genome.</title>
        <authorList>
            <person name="Chaturvedi A."/>
            <person name="Li X."/>
            <person name="Dhandapani V."/>
            <person name="Marshall H."/>
            <person name="Kissane S."/>
            <person name="Cuenca-Cambronero M."/>
            <person name="Asole G."/>
            <person name="Calvet F."/>
            <person name="Ruiz-Romero M."/>
            <person name="Marangio P."/>
            <person name="Guigo R."/>
            <person name="Rago D."/>
            <person name="Mirbahai L."/>
            <person name="Eastwood N."/>
            <person name="Colbourne J.K."/>
            <person name="Zhou J."/>
            <person name="Mallon E."/>
            <person name="Orsini L."/>
        </authorList>
    </citation>
    <scope>NUCLEOTIDE SEQUENCE [LARGE SCALE GENOMIC DNA]</scope>
    <source>
        <strain evidence="1">LRV0_1</strain>
    </source>
</reference>
<dbReference type="EMBL" id="JAOYFB010000002">
    <property type="protein sequence ID" value="KAK4009090.1"/>
    <property type="molecule type" value="Genomic_DNA"/>
</dbReference>
<dbReference type="Proteomes" id="UP001234178">
    <property type="component" value="Unassembled WGS sequence"/>
</dbReference>